<dbReference type="eggNOG" id="COG1971">
    <property type="taxonomic scope" value="Bacteria"/>
</dbReference>
<dbReference type="InterPro" id="IPR003810">
    <property type="entry name" value="Mntp/YtaF"/>
</dbReference>
<feature type="transmembrane region" description="Helical" evidence="8">
    <location>
        <begin position="103"/>
        <end position="124"/>
    </location>
</feature>
<dbReference type="KEGG" id="cni:Calni_1186"/>
<dbReference type="Proteomes" id="UP000007039">
    <property type="component" value="Chromosome"/>
</dbReference>
<evidence type="ECO:0000256" key="4">
    <source>
        <dbReference type="ARBA" id="ARBA00022989"/>
    </source>
</evidence>
<feature type="transmembrane region" description="Helical" evidence="8">
    <location>
        <begin position="63"/>
        <end position="83"/>
    </location>
</feature>
<sequence length="181" mass="19969" precursor="true">MLTIIEIFLIAVAMSVDAFSVAFGIGCSYNTPRHYFRLSWHFGLFQFIMPILGSFLGRILLTWVGNINIIAALILFYIAYRMVKESFKDDEQKCSLNDPTRGWSLVVLSVATSMDALGVGVSLALYKGSIIFPSLIIGFVCAIGTLMGVYFGKISRHFTGKYAELFGATVLVVIGIKFLVV</sequence>
<accession>E4TIW2</accession>
<evidence type="ECO:0000256" key="5">
    <source>
        <dbReference type="ARBA" id="ARBA00023065"/>
    </source>
</evidence>
<evidence type="ECO:0000313" key="9">
    <source>
        <dbReference type="EMBL" id="ADR19094.1"/>
    </source>
</evidence>
<dbReference type="OrthoDB" id="9811590at2"/>
<dbReference type="AlphaFoldDB" id="E4TIW2"/>
<dbReference type="InterPro" id="IPR022929">
    <property type="entry name" value="Put_MntP"/>
</dbReference>
<dbReference type="GO" id="GO:0005384">
    <property type="term" value="F:manganese ion transmembrane transporter activity"/>
    <property type="evidence" value="ECO:0007669"/>
    <property type="project" value="UniProtKB-UniRule"/>
</dbReference>
<comment type="subcellular location">
    <subcellularLocation>
        <location evidence="8">Cell inner membrane</location>
        <topology evidence="8">Multi-pass membrane protein</topology>
    </subcellularLocation>
</comment>
<dbReference type="RefSeq" id="WP_013451306.1">
    <property type="nucleotide sequence ID" value="NC_014758.1"/>
</dbReference>
<dbReference type="STRING" id="768670.Calni_1186"/>
<proteinExistence type="inferred from homology"/>
<feature type="transmembrane region" description="Helical" evidence="8">
    <location>
        <begin position="130"/>
        <end position="150"/>
    </location>
</feature>
<organism evidence="9 10">
    <name type="scientific">Calditerrivibrio nitroreducens (strain DSM 19672 / NBRC 101217 / Yu37-1)</name>
    <dbReference type="NCBI Taxonomy" id="768670"/>
    <lineage>
        <taxon>Bacteria</taxon>
        <taxon>Pseudomonadati</taxon>
        <taxon>Deferribacterota</taxon>
        <taxon>Deferribacteres</taxon>
        <taxon>Deferribacterales</taxon>
        <taxon>Calditerrivibrionaceae</taxon>
    </lineage>
</organism>
<reference evidence="9 10" key="2">
    <citation type="journal article" date="2011" name="Stand. Genomic Sci.">
        <title>Complete genome sequence of Calditerrivibrio nitroreducens type strain (Yu37-1).</title>
        <authorList>
            <person name="Pitluck S."/>
            <person name="Sikorski J."/>
            <person name="Zeytun A."/>
            <person name="Lapidus A."/>
            <person name="Nolan M."/>
            <person name="Lucas S."/>
            <person name="Hammon N."/>
            <person name="Deshpande S."/>
            <person name="Cheng J.F."/>
            <person name="Tapia R."/>
            <person name="Han C."/>
            <person name="Goodwin L."/>
            <person name="Liolios K."/>
            <person name="Pagani I."/>
            <person name="Ivanova N."/>
            <person name="Mavromatis K."/>
            <person name="Pati A."/>
            <person name="Chen A."/>
            <person name="Palaniappan K."/>
            <person name="Hauser L."/>
            <person name="Chang Y.J."/>
            <person name="Jeffries C.D."/>
            <person name="Detter J.C."/>
            <person name="Brambilla E."/>
            <person name="Djao O.D."/>
            <person name="Rohde M."/>
            <person name="Spring S."/>
            <person name="Goker M."/>
            <person name="Woyke T."/>
            <person name="Bristow J."/>
            <person name="Eisen J.A."/>
            <person name="Markowitz V."/>
            <person name="Hugenholtz P."/>
            <person name="Kyrpides N.C."/>
            <person name="Klenk H.P."/>
            <person name="Land M."/>
        </authorList>
    </citation>
    <scope>NUCLEOTIDE SEQUENCE [LARGE SCALE GENOMIC DNA]</scope>
    <source>
        <strain evidence="10">DSM 19672 / NBRC 101217 / Yu37-1</strain>
    </source>
</reference>
<keyword evidence="8" id="KW-0997">Cell inner membrane</keyword>
<evidence type="ECO:0000256" key="1">
    <source>
        <dbReference type="ARBA" id="ARBA00022448"/>
    </source>
</evidence>
<feature type="transmembrane region" description="Helical" evidence="8">
    <location>
        <begin position="162"/>
        <end position="180"/>
    </location>
</feature>
<feature type="transmembrane region" description="Helical" evidence="8">
    <location>
        <begin position="38"/>
        <end position="57"/>
    </location>
</feature>
<keyword evidence="1 8" id="KW-0813">Transport</keyword>
<keyword evidence="2 8" id="KW-1003">Cell membrane</keyword>
<evidence type="ECO:0000313" key="10">
    <source>
        <dbReference type="Proteomes" id="UP000007039"/>
    </source>
</evidence>
<comment type="function">
    <text evidence="8">Probably functions as a manganese efflux pump.</text>
</comment>
<keyword evidence="3 8" id="KW-0812">Transmembrane</keyword>
<evidence type="ECO:0000256" key="6">
    <source>
        <dbReference type="ARBA" id="ARBA00023136"/>
    </source>
</evidence>
<keyword evidence="4 8" id="KW-1133">Transmembrane helix</keyword>
<reference key="1">
    <citation type="submission" date="2010-11" db="EMBL/GenBank/DDBJ databases">
        <title>The complete genome of chromosome of Calditerrivibrio nitroreducens DSM 19672.</title>
        <authorList>
            <consortium name="US DOE Joint Genome Institute (JGI-PGF)"/>
            <person name="Lucas S."/>
            <person name="Copeland A."/>
            <person name="Lapidus A."/>
            <person name="Bruce D."/>
            <person name="Goodwin L."/>
            <person name="Pitluck S."/>
            <person name="Kyrpides N."/>
            <person name="Mavromatis K."/>
            <person name="Ivanova N."/>
            <person name="Mikhailova N."/>
            <person name="Zeytun A."/>
            <person name="Brettin T."/>
            <person name="Detter J.C."/>
            <person name="Tapia R."/>
            <person name="Han C."/>
            <person name="Land M."/>
            <person name="Hauser L."/>
            <person name="Markowitz V."/>
            <person name="Cheng J.-F."/>
            <person name="Hugenholtz P."/>
            <person name="Woyke T."/>
            <person name="Wu D."/>
            <person name="Spring S."/>
            <person name="Schroeder M."/>
            <person name="Brambilla E."/>
            <person name="Klenk H.-P."/>
            <person name="Eisen J.A."/>
        </authorList>
    </citation>
    <scope>NUCLEOTIDE SEQUENCE [LARGE SCALE GENOMIC DNA]</scope>
    <source>
        <strain>DSM 19672</strain>
    </source>
</reference>
<feature type="transmembrane region" description="Helical" evidence="8">
    <location>
        <begin position="6"/>
        <end position="26"/>
    </location>
</feature>
<dbReference type="PANTHER" id="PTHR35529:SF1">
    <property type="entry name" value="MANGANESE EFFLUX PUMP MNTP-RELATED"/>
    <property type="match status" value="1"/>
</dbReference>
<keyword evidence="6 8" id="KW-0472">Membrane</keyword>
<keyword evidence="5 8" id="KW-0406">Ion transport</keyword>
<protein>
    <recommendedName>
        <fullName evidence="8">Putative manganese efflux pump MntP</fullName>
    </recommendedName>
</protein>
<dbReference type="EMBL" id="CP002347">
    <property type="protein sequence ID" value="ADR19094.1"/>
    <property type="molecule type" value="Genomic_DNA"/>
</dbReference>
<keyword evidence="10" id="KW-1185">Reference proteome</keyword>
<dbReference type="PANTHER" id="PTHR35529">
    <property type="entry name" value="MANGANESE EFFLUX PUMP MNTP-RELATED"/>
    <property type="match status" value="1"/>
</dbReference>
<evidence type="ECO:0000256" key="2">
    <source>
        <dbReference type="ARBA" id="ARBA00022475"/>
    </source>
</evidence>
<dbReference type="HAMAP" id="MF_01521">
    <property type="entry name" value="MntP_pump"/>
    <property type="match status" value="1"/>
</dbReference>
<dbReference type="Pfam" id="PF02659">
    <property type="entry name" value="Mntp"/>
    <property type="match status" value="1"/>
</dbReference>
<evidence type="ECO:0000256" key="3">
    <source>
        <dbReference type="ARBA" id="ARBA00022692"/>
    </source>
</evidence>
<keyword evidence="7 8" id="KW-0464">Manganese</keyword>
<evidence type="ECO:0000256" key="8">
    <source>
        <dbReference type="HAMAP-Rule" id="MF_01521"/>
    </source>
</evidence>
<dbReference type="GO" id="GO:0005886">
    <property type="term" value="C:plasma membrane"/>
    <property type="evidence" value="ECO:0007669"/>
    <property type="project" value="UniProtKB-SubCell"/>
</dbReference>
<gene>
    <name evidence="8" type="primary">mntP</name>
    <name evidence="9" type="ordered locus">Calni_1186</name>
</gene>
<dbReference type="HOGENOM" id="CLU_096410_1_1_0"/>
<name>E4TIW2_CALNY</name>
<comment type="similarity">
    <text evidence="8">Belongs to the MntP (TC 9.B.29) family.</text>
</comment>
<evidence type="ECO:0000256" key="7">
    <source>
        <dbReference type="ARBA" id="ARBA00023211"/>
    </source>
</evidence>